<dbReference type="GO" id="GO:0005975">
    <property type="term" value="P:carbohydrate metabolic process"/>
    <property type="evidence" value="ECO:0007669"/>
    <property type="project" value="InterPro"/>
</dbReference>
<sequence length="259" mass="30118">MVDSRLPSASMLVALHDIAPQTWEDYRPFVETVDRLSVNVPMSWLVVPQFHHGRSTFDDPAFLKLLESRLTRGDELILHGFYHCDDGPRPRTPHEYFMRRIYTYEGEFYGLPAPDARARLEEGIALFERQGWPLKGFVAPAWLMSDGTRHALAQSSLEYTTDPKHIYSLPTFEAHDAPTLVWSARSAWRRKMSYVVNEVAKRRHQQADVLRLGLHPVDMRHKVAFDYWLSAIEQMMDEGRAPLTKHQWLCTTRTQRRSA</sequence>
<evidence type="ECO:0000313" key="2">
    <source>
        <dbReference type="Proteomes" id="UP001165678"/>
    </source>
</evidence>
<comment type="caution">
    <text evidence="1">The sequence shown here is derived from an EMBL/GenBank/DDBJ whole genome shotgun (WGS) entry which is preliminary data.</text>
</comment>
<dbReference type="Pfam" id="PF10096">
    <property type="entry name" value="DUF2334"/>
    <property type="match status" value="1"/>
</dbReference>
<dbReference type="Gene3D" id="3.20.20.370">
    <property type="entry name" value="Glycoside hydrolase/deacetylase"/>
    <property type="match status" value="1"/>
</dbReference>
<protein>
    <submittedName>
        <fullName evidence="1">Polysaccharide deacetylase family protein</fullName>
    </submittedName>
</protein>
<evidence type="ECO:0000313" key="1">
    <source>
        <dbReference type="EMBL" id="MCX2523581.1"/>
    </source>
</evidence>
<dbReference type="Proteomes" id="UP001165678">
    <property type="component" value="Unassembled WGS sequence"/>
</dbReference>
<dbReference type="InterPro" id="IPR018763">
    <property type="entry name" value="DUF2334"/>
</dbReference>
<dbReference type="CDD" id="cd11374">
    <property type="entry name" value="CE4_u10"/>
    <property type="match status" value="1"/>
</dbReference>
<dbReference type="SUPFAM" id="SSF88713">
    <property type="entry name" value="Glycoside hydrolase/deacetylase"/>
    <property type="match status" value="1"/>
</dbReference>
<name>A0AA42CU00_9GAMM</name>
<dbReference type="AlphaFoldDB" id="A0AA42CU00"/>
<dbReference type="InterPro" id="IPR011330">
    <property type="entry name" value="Glyco_hydro/deAcase_b/a-brl"/>
</dbReference>
<organism evidence="1 2">
    <name type="scientific">Larsenimonas rhizosphaerae</name>
    <dbReference type="NCBI Taxonomy" id="2944682"/>
    <lineage>
        <taxon>Bacteria</taxon>
        <taxon>Pseudomonadati</taxon>
        <taxon>Pseudomonadota</taxon>
        <taxon>Gammaproteobacteria</taxon>
        <taxon>Oceanospirillales</taxon>
        <taxon>Halomonadaceae</taxon>
        <taxon>Larsenimonas</taxon>
    </lineage>
</organism>
<dbReference type="RefSeq" id="WP_265895738.1">
    <property type="nucleotide sequence ID" value="NZ_JAPIVE010000001.1"/>
</dbReference>
<gene>
    <name evidence="1" type="ORF">OQ287_04950</name>
</gene>
<proteinExistence type="predicted"/>
<dbReference type="EMBL" id="JAPIVE010000001">
    <property type="protein sequence ID" value="MCX2523581.1"/>
    <property type="molecule type" value="Genomic_DNA"/>
</dbReference>
<reference evidence="1" key="1">
    <citation type="submission" date="2022-11" db="EMBL/GenBank/DDBJ databases">
        <title>Larsenimonas rhizosphaerae sp. nov., isolated from a tidal mudflat.</title>
        <authorList>
            <person name="Lee S.D."/>
            <person name="Kim I.S."/>
        </authorList>
    </citation>
    <scope>NUCLEOTIDE SEQUENCE</scope>
    <source>
        <strain evidence="1">GH2-1</strain>
    </source>
</reference>
<accession>A0AA42CU00</accession>
<keyword evidence="2" id="KW-1185">Reference proteome</keyword>